<evidence type="ECO:0000256" key="5">
    <source>
        <dbReference type="PROSITE-ProRule" id="PRU01091"/>
    </source>
</evidence>
<dbReference type="InterPro" id="IPR016032">
    <property type="entry name" value="Sig_transdc_resp-reg_C-effctor"/>
</dbReference>
<dbReference type="Gene3D" id="1.10.10.10">
    <property type="entry name" value="Winged helix-like DNA-binding domain superfamily/Winged helix DNA-binding domain"/>
    <property type="match status" value="1"/>
</dbReference>
<dbReference type="Pfam" id="PF00486">
    <property type="entry name" value="Trans_reg_C"/>
    <property type="match status" value="1"/>
</dbReference>
<evidence type="ECO:0000256" key="3">
    <source>
        <dbReference type="ARBA" id="ARBA00023125"/>
    </source>
</evidence>
<feature type="domain" description="OmpR/PhoB-type" evidence="7">
    <location>
        <begin position="20"/>
        <end position="120"/>
    </location>
</feature>
<reference evidence="9" key="1">
    <citation type="journal article" date="2019" name="Int. J. Syst. Evol. Microbiol.">
        <title>The Global Catalogue of Microorganisms (GCM) 10K type strain sequencing project: providing services to taxonomists for standard genome sequencing and annotation.</title>
        <authorList>
            <consortium name="The Broad Institute Genomics Platform"/>
            <consortium name="The Broad Institute Genome Sequencing Center for Infectious Disease"/>
            <person name="Wu L."/>
            <person name="Ma J."/>
        </authorList>
    </citation>
    <scope>NUCLEOTIDE SEQUENCE [LARGE SCALE GENOMIC DNA]</scope>
    <source>
        <strain evidence="9">CCUG 49560</strain>
    </source>
</reference>
<dbReference type="SMART" id="SM00862">
    <property type="entry name" value="Trans_reg_C"/>
    <property type="match status" value="1"/>
</dbReference>
<dbReference type="PANTHER" id="PTHR35807">
    <property type="entry name" value="TRANSCRIPTIONAL REGULATOR REDD-RELATED"/>
    <property type="match status" value="1"/>
</dbReference>
<dbReference type="SUPFAM" id="SSF46894">
    <property type="entry name" value="C-terminal effector domain of the bipartite response regulators"/>
    <property type="match status" value="1"/>
</dbReference>
<sequence length="676" mass="71238">MRQPPPLLGTTGGGAGHAAEGDRRAPGPGSGARFAVLGPVRAWRDGAEVDLGTPQQRTALAILLLHEGAPVSLTDLVDIMWEDAPPQSAVSTVRTYVSRLRRALGPGLIASARGGYALRAGPGRLDLTLFQDLVTRARTARREGDAPAAAAALGDALGLWKGSPLTGVPGTYAEAQRTRLDRLRLAAAEDRFAIDLELGLDIGVVTELAAMVGAHPLRERSRELLMLALYRAGRQSEALESFRECRRLLAAELGLDPGPGLREMHRRILAADPRLLGPSARGWPAAPPPPAPAQLPADLADFTGRSTGLREVAEALAQPGVPLVGIVGLGGIGKTALAVHAAHAAREAFPGGQLYVDLAATGEPSEPGEVLAAFLRSFGVPGHAIPVTTRERAALWRTTLSGRRVLIVLDDARDSAQIRELLPAAPGSAVIVTGRQRMLDLPGARWLKLDPFAPDEAVALLGHVAGAARVGAEPRAARGLAEACAGIPLSVRLAGARLATRPGWSVAAVERLVREEMRRLTDRRSDCLAADAPLDRGYRRLDAEQARAFRLVAMSEEPEVTDLAAASVLRLPGEMARPLLESLVDVHLMETGSPGRYSYLAPVRAYARRRAVTEDGVAACQAAISRLIDFHVRTGNLSPAARSGAAAGPSARRPEPVADLLLLSHAIGSLAQPSIR</sequence>
<dbReference type="InterPro" id="IPR002182">
    <property type="entry name" value="NB-ARC"/>
</dbReference>
<accession>A0ABV9ERK4</accession>
<keyword evidence="4" id="KW-0804">Transcription</keyword>
<evidence type="ECO:0000256" key="6">
    <source>
        <dbReference type="SAM" id="MobiDB-lite"/>
    </source>
</evidence>
<dbReference type="PRINTS" id="PR00364">
    <property type="entry name" value="DISEASERSIST"/>
</dbReference>
<evidence type="ECO:0000313" key="9">
    <source>
        <dbReference type="Proteomes" id="UP001595891"/>
    </source>
</evidence>
<feature type="DNA-binding region" description="OmpR/PhoB-type" evidence="5">
    <location>
        <begin position="20"/>
        <end position="120"/>
    </location>
</feature>
<keyword evidence="2" id="KW-0805">Transcription regulation</keyword>
<name>A0ABV9ERK4_9ACTN</name>
<dbReference type="Pfam" id="PF00931">
    <property type="entry name" value="NB-ARC"/>
    <property type="match status" value="1"/>
</dbReference>
<dbReference type="PROSITE" id="PS51755">
    <property type="entry name" value="OMPR_PHOB"/>
    <property type="match status" value="1"/>
</dbReference>
<dbReference type="Pfam" id="PF03704">
    <property type="entry name" value="BTAD"/>
    <property type="match status" value="1"/>
</dbReference>
<proteinExistence type="inferred from homology"/>
<dbReference type="InterPro" id="IPR027417">
    <property type="entry name" value="P-loop_NTPase"/>
</dbReference>
<keyword evidence="9" id="KW-1185">Reference proteome</keyword>
<keyword evidence="3 5" id="KW-0238">DNA-binding</keyword>
<dbReference type="Proteomes" id="UP001595891">
    <property type="component" value="Unassembled WGS sequence"/>
</dbReference>
<dbReference type="CDD" id="cd15831">
    <property type="entry name" value="BTAD"/>
    <property type="match status" value="1"/>
</dbReference>
<dbReference type="EMBL" id="JBHSFN010000041">
    <property type="protein sequence ID" value="MFC4592068.1"/>
    <property type="molecule type" value="Genomic_DNA"/>
</dbReference>
<feature type="region of interest" description="Disordered" evidence="6">
    <location>
        <begin position="1"/>
        <end position="30"/>
    </location>
</feature>
<dbReference type="SUPFAM" id="SSF52540">
    <property type="entry name" value="P-loop containing nucleoside triphosphate hydrolases"/>
    <property type="match status" value="1"/>
</dbReference>
<organism evidence="8 9">
    <name type="scientific">Sphaerisporangium corydalis</name>
    <dbReference type="NCBI Taxonomy" id="1441875"/>
    <lineage>
        <taxon>Bacteria</taxon>
        <taxon>Bacillati</taxon>
        <taxon>Actinomycetota</taxon>
        <taxon>Actinomycetes</taxon>
        <taxon>Streptosporangiales</taxon>
        <taxon>Streptosporangiaceae</taxon>
        <taxon>Sphaerisporangium</taxon>
    </lineage>
</organism>
<dbReference type="InterPro" id="IPR011990">
    <property type="entry name" value="TPR-like_helical_dom_sf"/>
</dbReference>
<dbReference type="PANTHER" id="PTHR35807:SF1">
    <property type="entry name" value="TRANSCRIPTIONAL REGULATOR REDD"/>
    <property type="match status" value="1"/>
</dbReference>
<evidence type="ECO:0000256" key="2">
    <source>
        <dbReference type="ARBA" id="ARBA00023015"/>
    </source>
</evidence>
<gene>
    <name evidence="8" type="ORF">ACFO8L_38685</name>
</gene>
<evidence type="ECO:0000259" key="7">
    <source>
        <dbReference type="PROSITE" id="PS51755"/>
    </source>
</evidence>
<dbReference type="RefSeq" id="WP_262847261.1">
    <property type="nucleotide sequence ID" value="NZ_JANZYP010000060.1"/>
</dbReference>
<dbReference type="Gene3D" id="3.40.50.300">
    <property type="entry name" value="P-loop containing nucleotide triphosphate hydrolases"/>
    <property type="match status" value="1"/>
</dbReference>
<evidence type="ECO:0000256" key="1">
    <source>
        <dbReference type="ARBA" id="ARBA00005820"/>
    </source>
</evidence>
<dbReference type="InterPro" id="IPR051677">
    <property type="entry name" value="AfsR-DnrI-RedD_regulator"/>
</dbReference>
<evidence type="ECO:0000256" key="4">
    <source>
        <dbReference type="ARBA" id="ARBA00023163"/>
    </source>
</evidence>
<dbReference type="InterPro" id="IPR036388">
    <property type="entry name" value="WH-like_DNA-bd_sf"/>
</dbReference>
<evidence type="ECO:0000313" key="8">
    <source>
        <dbReference type="EMBL" id="MFC4592068.1"/>
    </source>
</evidence>
<dbReference type="Gene3D" id="1.25.40.10">
    <property type="entry name" value="Tetratricopeptide repeat domain"/>
    <property type="match status" value="1"/>
</dbReference>
<comment type="similarity">
    <text evidence="1">Belongs to the AfsR/DnrI/RedD regulatory family.</text>
</comment>
<dbReference type="SUPFAM" id="SSF48452">
    <property type="entry name" value="TPR-like"/>
    <property type="match status" value="1"/>
</dbReference>
<protein>
    <submittedName>
        <fullName evidence="8">BTAD domain-containing putative transcriptional regulator</fullName>
    </submittedName>
</protein>
<comment type="caution">
    <text evidence="8">The sequence shown here is derived from an EMBL/GenBank/DDBJ whole genome shotgun (WGS) entry which is preliminary data.</text>
</comment>
<dbReference type="InterPro" id="IPR001867">
    <property type="entry name" value="OmpR/PhoB-type_DNA-bd"/>
</dbReference>
<dbReference type="InterPro" id="IPR005158">
    <property type="entry name" value="BTAD"/>
</dbReference>
<dbReference type="SMART" id="SM01043">
    <property type="entry name" value="BTAD"/>
    <property type="match status" value="1"/>
</dbReference>